<organism evidence="18 19">
    <name type="scientific">Marinomonas algarum</name>
    <dbReference type="NCBI Taxonomy" id="2883105"/>
    <lineage>
        <taxon>Bacteria</taxon>
        <taxon>Pseudomonadati</taxon>
        <taxon>Pseudomonadota</taxon>
        <taxon>Gammaproteobacteria</taxon>
        <taxon>Oceanospirillales</taxon>
        <taxon>Oceanospirillaceae</taxon>
        <taxon>Marinomonas</taxon>
    </lineage>
</organism>
<evidence type="ECO:0000256" key="12">
    <source>
        <dbReference type="ARBA" id="ARBA00023012"/>
    </source>
</evidence>
<dbReference type="InterPro" id="IPR003594">
    <property type="entry name" value="HATPase_dom"/>
</dbReference>
<dbReference type="GO" id="GO:0000155">
    <property type="term" value="F:phosphorelay sensor kinase activity"/>
    <property type="evidence" value="ECO:0007669"/>
    <property type="project" value="InterPro"/>
</dbReference>
<dbReference type="PROSITE" id="PS50109">
    <property type="entry name" value="HIS_KIN"/>
    <property type="match status" value="1"/>
</dbReference>
<dbReference type="RefSeq" id="WP_226754070.1">
    <property type="nucleotide sequence ID" value="NZ_JAJATW010000008.1"/>
</dbReference>
<keyword evidence="8" id="KW-0547">Nucleotide-binding</keyword>
<dbReference type="Pfam" id="PF02518">
    <property type="entry name" value="HATPase_c"/>
    <property type="match status" value="1"/>
</dbReference>
<dbReference type="SUPFAM" id="SSF52172">
    <property type="entry name" value="CheY-like"/>
    <property type="match status" value="1"/>
</dbReference>
<keyword evidence="12" id="KW-0902">Two-component regulatory system</keyword>
<dbReference type="CDD" id="cd00082">
    <property type="entry name" value="HisKA"/>
    <property type="match status" value="1"/>
</dbReference>
<comment type="caution">
    <text evidence="18">The sequence shown here is derived from an EMBL/GenBank/DDBJ whole genome shotgun (WGS) entry which is preliminary data.</text>
</comment>
<dbReference type="Pfam" id="PF00072">
    <property type="entry name" value="Response_reg"/>
    <property type="match status" value="1"/>
</dbReference>
<dbReference type="Gene3D" id="3.30.450.20">
    <property type="entry name" value="PAS domain"/>
    <property type="match status" value="1"/>
</dbReference>
<dbReference type="Pfam" id="PF01627">
    <property type="entry name" value="Hpt"/>
    <property type="match status" value="1"/>
</dbReference>
<feature type="domain" description="Histidine kinase" evidence="16">
    <location>
        <begin position="373"/>
        <end position="595"/>
    </location>
</feature>
<dbReference type="InterPro" id="IPR001789">
    <property type="entry name" value="Sig_transdc_resp-reg_receiver"/>
</dbReference>
<evidence type="ECO:0000256" key="10">
    <source>
        <dbReference type="ARBA" id="ARBA00022840"/>
    </source>
</evidence>
<dbReference type="InterPro" id="IPR048760">
    <property type="entry name" value="VP0354-like_sensor_dom"/>
</dbReference>
<dbReference type="SMART" id="SM00387">
    <property type="entry name" value="HATPase_c"/>
    <property type="match status" value="1"/>
</dbReference>
<dbReference type="Gene3D" id="1.20.120.160">
    <property type="entry name" value="HPT domain"/>
    <property type="match status" value="1"/>
</dbReference>
<evidence type="ECO:0000256" key="2">
    <source>
        <dbReference type="ARBA" id="ARBA00004651"/>
    </source>
</evidence>
<dbReference type="FunFam" id="1.10.287.130:FF:000001">
    <property type="entry name" value="Two-component sensor histidine kinase"/>
    <property type="match status" value="1"/>
</dbReference>
<dbReference type="PANTHER" id="PTHR45339">
    <property type="entry name" value="HYBRID SIGNAL TRANSDUCTION HISTIDINE KINASE J"/>
    <property type="match status" value="1"/>
</dbReference>
<dbReference type="InterPro" id="IPR036890">
    <property type="entry name" value="HATPase_C_sf"/>
</dbReference>
<dbReference type="Pfam" id="PF00512">
    <property type="entry name" value="HisKA"/>
    <property type="match status" value="1"/>
</dbReference>
<feature type="modified residue" description="4-aspartylphosphate" evidence="14">
    <location>
        <position position="817"/>
    </location>
</feature>
<keyword evidence="4" id="KW-1003">Cell membrane</keyword>
<evidence type="ECO:0000256" key="1">
    <source>
        <dbReference type="ARBA" id="ARBA00000085"/>
    </source>
</evidence>
<evidence type="ECO:0000259" key="16">
    <source>
        <dbReference type="PROSITE" id="PS50109"/>
    </source>
</evidence>
<keyword evidence="6" id="KW-0808">Transferase</keyword>
<dbReference type="EMBL" id="JAJATW010000008">
    <property type="protein sequence ID" value="MCB5161700.1"/>
    <property type="molecule type" value="Genomic_DNA"/>
</dbReference>
<dbReference type="AlphaFoldDB" id="A0A9X1IM10"/>
<dbReference type="Gene3D" id="3.40.50.2300">
    <property type="match status" value="1"/>
</dbReference>
<keyword evidence="10" id="KW-0067">ATP-binding</keyword>
<dbReference type="SMART" id="SM00448">
    <property type="entry name" value="REC"/>
    <property type="match status" value="1"/>
</dbReference>
<dbReference type="InterPro" id="IPR036097">
    <property type="entry name" value="HisK_dim/P_sf"/>
</dbReference>
<protein>
    <recommendedName>
        <fullName evidence="3">histidine kinase</fullName>
        <ecNumber evidence="3">2.7.13.3</ecNumber>
    </recommendedName>
</protein>
<dbReference type="Proteomes" id="UP001139095">
    <property type="component" value="Unassembled WGS sequence"/>
</dbReference>
<accession>A0A9X1IM10</accession>
<dbReference type="PANTHER" id="PTHR45339:SF1">
    <property type="entry name" value="HYBRID SIGNAL TRANSDUCTION HISTIDINE KINASE J"/>
    <property type="match status" value="1"/>
</dbReference>
<evidence type="ECO:0000256" key="15">
    <source>
        <dbReference type="SAM" id="Phobius"/>
    </source>
</evidence>
<feature type="domain" description="Response regulatory" evidence="17">
    <location>
        <begin position="768"/>
        <end position="884"/>
    </location>
</feature>
<dbReference type="SUPFAM" id="SSF47384">
    <property type="entry name" value="Homodimeric domain of signal transducing histidine kinase"/>
    <property type="match status" value="1"/>
</dbReference>
<dbReference type="SUPFAM" id="SSF103190">
    <property type="entry name" value="Sensory domain-like"/>
    <property type="match status" value="1"/>
</dbReference>
<evidence type="ECO:0000256" key="6">
    <source>
        <dbReference type="ARBA" id="ARBA00022679"/>
    </source>
</evidence>
<dbReference type="PRINTS" id="PR00344">
    <property type="entry name" value="BCTRLSENSOR"/>
</dbReference>
<name>A0A9X1IM10_9GAMM</name>
<evidence type="ECO:0000259" key="17">
    <source>
        <dbReference type="PROSITE" id="PS50110"/>
    </source>
</evidence>
<dbReference type="InterPro" id="IPR004358">
    <property type="entry name" value="Sig_transdc_His_kin-like_C"/>
</dbReference>
<feature type="transmembrane region" description="Helical" evidence="15">
    <location>
        <begin position="12"/>
        <end position="29"/>
    </location>
</feature>
<keyword evidence="7 15" id="KW-0812">Transmembrane</keyword>
<dbReference type="SUPFAM" id="SSF47226">
    <property type="entry name" value="Histidine-containing phosphotransfer domain, HPT domain"/>
    <property type="match status" value="1"/>
</dbReference>
<keyword evidence="11 15" id="KW-1133">Transmembrane helix</keyword>
<dbReference type="Pfam" id="PF21623">
    <property type="entry name" value="HK_sensor_dom_bact"/>
    <property type="match status" value="1"/>
</dbReference>
<dbReference type="SMART" id="SM00388">
    <property type="entry name" value="HisKA"/>
    <property type="match status" value="1"/>
</dbReference>
<evidence type="ECO:0000256" key="3">
    <source>
        <dbReference type="ARBA" id="ARBA00012438"/>
    </source>
</evidence>
<evidence type="ECO:0000256" key="13">
    <source>
        <dbReference type="ARBA" id="ARBA00023136"/>
    </source>
</evidence>
<comment type="subcellular location">
    <subcellularLocation>
        <location evidence="2">Cell membrane</location>
        <topology evidence="2">Multi-pass membrane protein</topology>
    </subcellularLocation>
</comment>
<sequence>MSPLKTNRVFYLILPFVLFVSVIVALLDYERRASASNAGVVSDVNQIHSTAQAIINRFYWESVDSTIAITFQGTQQNLFTGSIDSVKKHQAIDQLFIDAFHRNDAVSQIRWIDKDGIERHRMNRTEGKLHDELITVEGERLQDKSGRYYVVEAQKLKSGYLYLSKLDLNIENGQVVRPYEPTIRLATPIRDSNNTLQGIIVINFNIKMAFHKLNDLAPEGIDIDLFNAGGQLRYSNSMPDAAFLDLLKGDVLSRGEEAVNHYYEKSKTFKHYITSPPEGRYHKSSDMHYAPQIKAQEKLTLLVLATESHLNQRFKKNLLGAFFLGSLTLFLGCFLAFLLYRSDKKVIALNRALNEQLQISEHSREVKSQFLANMSHEIRTPMTAISGLLTLLLKEKLDDSVRQRLTIIKESSEGLRRIINDILDLSKIESGKSVLSLSEFRPALTVERCISTFNGSAHLKGIELLLDMEPSLFFYTCHGDEYRIEQVINNLLSNAIKFSKDSPVLVSVTSHVHQETQLELTCTVIDQGIGMSDDLVMQLGESFTQADNRLSNDNNGTGLGLSISKALLDSMEATLTIKSTLGVGSQFSFTVNLDVLKKEAGLVENNIAMDDLNVWLVNTDHQSSHFMNKIFHHWGGHAKLIKSADELQRLVDDEIHHHMGLDFILFDLEHSVSNDDVLYTLNRFIENHVNLPKMVVMTSDESRWRSYLSLDKNIELFKKPVTISGFLELLQKVKLVPNIQALEGGQEASIKQLESDIRDRVIKEGQPNILLVEDNITNQHVIAEIFNSMGISVKVANNGKEAVEYVLNEPVDMIFMDVQMPVMSGLEATEIIRQHYTSEQLPIIALSAGVTDNEFEQSERVGMNTHVPKPIDLDKLMSVVVEYWPQTVCSLTPDQLQAFDEFDLSNTAYKWLGDTAYLKVLASFLKEFGGIIQLTSHDEKAAFVHKLKGASGNVGATALHDVCARYEKELIKGDVSIDVVLDSKRQLNHTF</sequence>
<evidence type="ECO:0000256" key="11">
    <source>
        <dbReference type="ARBA" id="ARBA00022989"/>
    </source>
</evidence>
<dbReference type="SUPFAM" id="SSF55874">
    <property type="entry name" value="ATPase domain of HSP90 chaperone/DNA topoisomerase II/histidine kinase"/>
    <property type="match status" value="1"/>
</dbReference>
<dbReference type="Gene3D" id="3.30.565.10">
    <property type="entry name" value="Histidine kinase-like ATPase, C-terminal domain"/>
    <property type="match status" value="1"/>
</dbReference>
<evidence type="ECO:0000256" key="5">
    <source>
        <dbReference type="ARBA" id="ARBA00022553"/>
    </source>
</evidence>
<dbReference type="InterPro" id="IPR005467">
    <property type="entry name" value="His_kinase_dom"/>
</dbReference>
<evidence type="ECO:0000313" key="19">
    <source>
        <dbReference type="Proteomes" id="UP001139095"/>
    </source>
</evidence>
<keyword evidence="19" id="KW-1185">Reference proteome</keyword>
<evidence type="ECO:0000256" key="9">
    <source>
        <dbReference type="ARBA" id="ARBA00022777"/>
    </source>
</evidence>
<reference evidence="18" key="1">
    <citation type="submission" date="2021-10" db="EMBL/GenBank/DDBJ databases">
        <title>Marinomonas pontica sp. nov., isolated from the Black Sea.</title>
        <authorList>
            <person name="Zhao L.-H."/>
            <person name="Xue J.-H."/>
        </authorList>
    </citation>
    <scope>NUCLEOTIDE SEQUENCE</scope>
    <source>
        <strain evidence="18">E8</strain>
    </source>
</reference>
<comment type="catalytic activity">
    <reaction evidence="1">
        <text>ATP + protein L-histidine = ADP + protein N-phospho-L-histidine.</text>
        <dbReference type="EC" id="2.7.13.3"/>
    </reaction>
</comment>
<gene>
    <name evidence="18" type="ORF">LG368_07285</name>
</gene>
<dbReference type="InterPro" id="IPR036641">
    <property type="entry name" value="HPT_dom_sf"/>
</dbReference>
<evidence type="ECO:0000256" key="14">
    <source>
        <dbReference type="PROSITE-ProRule" id="PRU00169"/>
    </source>
</evidence>
<dbReference type="GO" id="GO:0005886">
    <property type="term" value="C:plasma membrane"/>
    <property type="evidence" value="ECO:0007669"/>
    <property type="project" value="UniProtKB-SubCell"/>
</dbReference>
<dbReference type="InterPro" id="IPR003661">
    <property type="entry name" value="HisK_dim/P_dom"/>
</dbReference>
<feature type="transmembrane region" description="Helical" evidence="15">
    <location>
        <begin position="318"/>
        <end position="340"/>
    </location>
</feature>
<dbReference type="Gene3D" id="1.10.287.130">
    <property type="match status" value="1"/>
</dbReference>
<keyword evidence="5 14" id="KW-0597">Phosphoprotein</keyword>
<keyword evidence="13 15" id="KW-0472">Membrane</keyword>
<keyword evidence="9" id="KW-0418">Kinase</keyword>
<dbReference type="InterPro" id="IPR011006">
    <property type="entry name" value="CheY-like_superfamily"/>
</dbReference>
<evidence type="ECO:0000256" key="7">
    <source>
        <dbReference type="ARBA" id="ARBA00022692"/>
    </source>
</evidence>
<dbReference type="CDD" id="cd17546">
    <property type="entry name" value="REC_hyHK_CKI1_RcsC-like"/>
    <property type="match status" value="1"/>
</dbReference>
<evidence type="ECO:0000313" key="18">
    <source>
        <dbReference type="EMBL" id="MCB5161700.1"/>
    </source>
</evidence>
<dbReference type="InterPro" id="IPR029151">
    <property type="entry name" value="Sensor-like_sf"/>
</dbReference>
<dbReference type="EC" id="2.7.13.3" evidence="3"/>
<evidence type="ECO:0000256" key="4">
    <source>
        <dbReference type="ARBA" id="ARBA00022475"/>
    </source>
</evidence>
<dbReference type="PROSITE" id="PS50110">
    <property type="entry name" value="RESPONSE_REGULATORY"/>
    <property type="match status" value="1"/>
</dbReference>
<proteinExistence type="predicted"/>
<evidence type="ECO:0000256" key="8">
    <source>
        <dbReference type="ARBA" id="ARBA00022741"/>
    </source>
</evidence>
<dbReference type="InterPro" id="IPR008207">
    <property type="entry name" value="Sig_transdc_His_kin_Hpt_dom"/>
</dbReference>
<dbReference type="GO" id="GO:0005524">
    <property type="term" value="F:ATP binding"/>
    <property type="evidence" value="ECO:0007669"/>
    <property type="project" value="UniProtKB-KW"/>
</dbReference>